<evidence type="ECO:0000256" key="1">
    <source>
        <dbReference type="ARBA" id="ARBA00004672"/>
    </source>
</evidence>
<dbReference type="OrthoDB" id="691673at2759"/>
<dbReference type="Gene3D" id="1.10.10.60">
    <property type="entry name" value="Homeodomain-like"/>
    <property type="match status" value="3"/>
</dbReference>
<feature type="domain" description="Myb/SANT-like DNA-binding" evidence="5">
    <location>
        <begin position="49"/>
        <end position="139"/>
    </location>
</feature>
<accession>A0A6P4ZJV3</accession>
<evidence type="ECO:0000259" key="5">
    <source>
        <dbReference type="Pfam" id="PF13837"/>
    </source>
</evidence>
<feature type="region of interest" description="Disordered" evidence="4">
    <location>
        <begin position="299"/>
        <end position="382"/>
    </location>
</feature>
<feature type="coiled-coil region" evidence="3">
    <location>
        <begin position="248"/>
        <end position="275"/>
    </location>
</feature>
<feature type="compositionally biased region" description="Polar residues" evidence="4">
    <location>
        <begin position="299"/>
        <end position="314"/>
    </location>
</feature>
<evidence type="ECO:0000256" key="3">
    <source>
        <dbReference type="SAM" id="Coils"/>
    </source>
</evidence>
<evidence type="ECO:0000256" key="2">
    <source>
        <dbReference type="ARBA" id="ARBA00012217"/>
    </source>
</evidence>
<gene>
    <name evidence="7" type="primary">LOC109475214</name>
</gene>
<dbReference type="InterPro" id="IPR044822">
    <property type="entry name" value="Myb_DNA-bind_4"/>
</dbReference>
<reference evidence="7" key="1">
    <citation type="submission" date="2025-08" db="UniProtKB">
        <authorList>
            <consortium name="RefSeq"/>
        </authorList>
    </citation>
    <scope>IDENTIFICATION</scope>
    <source>
        <tissue evidence="7">Gonad</tissue>
    </source>
</reference>
<dbReference type="PANTHER" id="PTHR43599:SF7">
    <property type="entry name" value="NOVEL PROTEIN"/>
    <property type="match status" value="1"/>
</dbReference>
<dbReference type="Proteomes" id="UP000515135">
    <property type="component" value="Unplaced"/>
</dbReference>
<evidence type="ECO:0000313" key="7">
    <source>
        <dbReference type="RefSeq" id="XP_019631367.1"/>
    </source>
</evidence>
<dbReference type="PANTHER" id="PTHR43599">
    <property type="entry name" value="MULTIFUNCTIONAL PROTEIN ADE2"/>
    <property type="match status" value="1"/>
</dbReference>
<dbReference type="RefSeq" id="XP_019631367.1">
    <property type="nucleotide sequence ID" value="XM_019775808.1"/>
</dbReference>
<dbReference type="GeneID" id="109475214"/>
<feature type="region of interest" description="Disordered" evidence="4">
    <location>
        <begin position="145"/>
        <end position="168"/>
    </location>
</feature>
<evidence type="ECO:0000256" key="4">
    <source>
        <dbReference type="SAM" id="MobiDB-lite"/>
    </source>
</evidence>
<feature type="domain" description="Myb/SANT-like DNA-binding" evidence="5">
    <location>
        <begin position="382"/>
        <end position="471"/>
    </location>
</feature>
<keyword evidence="6" id="KW-1185">Reference proteome</keyword>
<protein>
    <recommendedName>
        <fullName evidence="2">phosphoribosylaminoimidazolesuccinocarboxamide synthase</fullName>
        <ecNumber evidence="2">6.3.2.6</ecNumber>
    </recommendedName>
</protein>
<dbReference type="Pfam" id="PF13837">
    <property type="entry name" value="Myb_DNA-bind_4"/>
    <property type="match status" value="3"/>
</dbReference>
<name>A0A6P4ZJV3_BRABE</name>
<dbReference type="AlphaFoldDB" id="A0A6P4ZJV3"/>
<feature type="region of interest" description="Disordered" evidence="4">
    <location>
        <begin position="1"/>
        <end position="23"/>
    </location>
</feature>
<comment type="pathway">
    <text evidence="1">Purine metabolism; IMP biosynthesis via de novo pathway; 5-amino-1-(5-phospho-D-ribosyl)imidazole-4-carboxamide from 5-amino-1-(5-phospho-D-ribosyl)imidazole-4-carboxylate: step 1/2.</text>
</comment>
<feature type="region of interest" description="Disordered" evidence="4">
    <location>
        <begin position="528"/>
        <end position="549"/>
    </location>
</feature>
<dbReference type="EC" id="6.3.2.6" evidence="2"/>
<feature type="compositionally biased region" description="Polar residues" evidence="4">
    <location>
        <begin position="369"/>
        <end position="378"/>
    </location>
</feature>
<organism evidence="6 7">
    <name type="scientific">Branchiostoma belcheri</name>
    <name type="common">Amphioxus</name>
    <dbReference type="NCBI Taxonomy" id="7741"/>
    <lineage>
        <taxon>Eukaryota</taxon>
        <taxon>Metazoa</taxon>
        <taxon>Chordata</taxon>
        <taxon>Cephalochordata</taxon>
        <taxon>Leptocardii</taxon>
        <taxon>Amphioxiformes</taxon>
        <taxon>Branchiostomatidae</taxon>
        <taxon>Branchiostoma</taxon>
    </lineage>
</organism>
<evidence type="ECO:0000313" key="6">
    <source>
        <dbReference type="Proteomes" id="UP000515135"/>
    </source>
</evidence>
<dbReference type="GO" id="GO:0004639">
    <property type="term" value="F:phosphoribosylaminoimidazolesuccinocarboxamide synthase activity"/>
    <property type="evidence" value="ECO:0007669"/>
    <property type="project" value="UniProtKB-EC"/>
</dbReference>
<sequence>MEIAVKTEPGTSQESCDANGANYEHQGDANFVDDFGDPEWSTPRSTMFGIDETRHLLKIWGEKSIQDDLRTTKHNRAIYERVRKRMAALGYNRTVKQLHDKCKNLSVDYRKARSLKNAGRDVPGTGRAILKFYNEMDRILGQRDTASSGAEENIAEDDSHSSSSLTENETLSYTLPGTHCARAADGRFTHVPYMHDPTKSPGAPRPIWSDTETLALINIWGTDKFQSLLKSVHHKKPIFKEIQGMMNAQGYQRTAKQLKDKCKNLLVEYRRARRSGADDTSRRSMFKFYDKFHSIMGQETDSSAAGLEESQTSAPEMEDLGDDSPGSPYPISVTTVVRNMEEAEQPSPHGSSEDYSPCPASAHIGMSSDDANLSNPAQSHRAPWLNSETRALLEIWGHKNIQEDIRRTRHNKVIFKKIQGKMQERGFSRTVTQLQAKCKSLAKEYRKAKRNSADDEGRRLICRFYNELDSILSSYDNPCLESVTDSQTKRPLCDTLSTEEGNGPFHPSQPNGNLTAMNGTGVKRARMEDSESESDGGNCEMISPRPKTSSTRIVPGKRFFSLKAAGCVFQSEHWQPRGETVYQPLQHEVLINATNIEQISFSEGLAFVGNQAGAYVSTESGHMIHLWRHDNQERKLYVSRTFLFTNYQMYSEVREVLEQL</sequence>
<dbReference type="InterPro" id="IPR050089">
    <property type="entry name" value="SAICAR_synthetase"/>
</dbReference>
<feature type="domain" description="Myb/SANT-like DNA-binding" evidence="5">
    <location>
        <begin position="206"/>
        <end position="295"/>
    </location>
</feature>
<proteinExistence type="predicted"/>
<keyword evidence="3" id="KW-0175">Coiled coil</keyword>